<keyword evidence="3" id="KW-1185">Reference proteome</keyword>
<keyword evidence="1" id="KW-0472">Membrane</keyword>
<name>A0ABT5ESE0_9BACT</name>
<reference evidence="2 3" key="1">
    <citation type="submission" date="2022-11" db="EMBL/GenBank/DDBJ databases">
        <title>Minimal conservation of predation-associated metabolite biosynthetic gene clusters underscores biosynthetic potential of Myxococcota including descriptions for ten novel species: Archangium lansinium sp. nov., Myxococcus landrumus sp. nov., Nannocystis bai.</title>
        <authorList>
            <person name="Ahearne A."/>
            <person name="Stevens C."/>
            <person name="Dowd S."/>
        </authorList>
    </citation>
    <scope>NUCLEOTIDE SEQUENCE [LARGE SCALE GENOMIC DNA]</scope>
    <source>
        <strain evidence="2 3">RJM3</strain>
    </source>
</reference>
<comment type="caution">
    <text evidence="2">The sequence shown here is derived from an EMBL/GenBank/DDBJ whole genome shotgun (WGS) entry which is preliminary data.</text>
</comment>
<feature type="transmembrane region" description="Helical" evidence="1">
    <location>
        <begin position="7"/>
        <end position="27"/>
    </location>
</feature>
<protein>
    <submittedName>
        <fullName evidence="2">Uncharacterized protein</fullName>
    </submittedName>
</protein>
<organism evidence="2 3">
    <name type="scientific">Polyangium mundeleinium</name>
    <dbReference type="NCBI Taxonomy" id="2995306"/>
    <lineage>
        <taxon>Bacteria</taxon>
        <taxon>Pseudomonadati</taxon>
        <taxon>Myxococcota</taxon>
        <taxon>Polyangia</taxon>
        <taxon>Polyangiales</taxon>
        <taxon>Polyangiaceae</taxon>
        <taxon>Polyangium</taxon>
    </lineage>
</organism>
<sequence>MTQFGFTLYAACVDFMVRVAALAGATYRDANAFLFFVLWPVVTVALLAIVAWQAVVLRRLERRR</sequence>
<evidence type="ECO:0000313" key="2">
    <source>
        <dbReference type="EMBL" id="MDC0744721.1"/>
    </source>
</evidence>
<feature type="transmembrane region" description="Helical" evidence="1">
    <location>
        <begin position="33"/>
        <end position="57"/>
    </location>
</feature>
<gene>
    <name evidence="2" type="ORF">POL67_25545</name>
</gene>
<keyword evidence="1" id="KW-1133">Transmembrane helix</keyword>
<dbReference type="Proteomes" id="UP001221411">
    <property type="component" value="Unassembled WGS sequence"/>
</dbReference>
<keyword evidence="1" id="KW-0812">Transmembrane</keyword>
<dbReference type="EMBL" id="JAQNDO010000001">
    <property type="protein sequence ID" value="MDC0744721.1"/>
    <property type="molecule type" value="Genomic_DNA"/>
</dbReference>
<accession>A0ABT5ESE0</accession>
<proteinExistence type="predicted"/>
<evidence type="ECO:0000256" key="1">
    <source>
        <dbReference type="SAM" id="Phobius"/>
    </source>
</evidence>
<dbReference type="RefSeq" id="WP_271921557.1">
    <property type="nucleotide sequence ID" value="NZ_JAQNDO010000001.1"/>
</dbReference>
<evidence type="ECO:0000313" key="3">
    <source>
        <dbReference type="Proteomes" id="UP001221411"/>
    </source>
</evidence>